<reference evidence="3 6" key="3">
    <citation type="submission" date="2021-03" db="EMBL/GenBank/DDBJ databases">
        <title>Genomic Encyclopedia of Type Strains, Phase IV (KMG-IV): sequencing the most valuable type-strain genomes for metagenomic binning, comparative biology and taxonomic classification.</title>
        <authorList>
            <person name="Goeker M."/>
        </authorList>
    </citation>
    <scope>NUCLEOTIDE SEQUENCE [LARGE SCALE GENOMIC DNA]</scope>
    <source>
        <strain evidence="3 6">DSM 22420</strain>
    </source>
</reference>
<evidence type="ECO:0000259" key="2">
    <source>
        <dbReference type="Pfam" id="PF07859"/>
    </source>
</evidence>
<keyword evidence="6" id="KW-1185">Reference proteome</keyword>
<feature type="domain" description="Alpha/beta hydrolase fold-3" evidence="2">
    <location>
        <begin position="102"/>
        <end position="300"/>
    </location>
</feature>
<protein>
    <submittedName>
        <fullName evidence="4">Acetyl esterase/lipase</fullName>
    </submittedName>
</protein>
<dbReference type="Proteomes" id="UP000242700">
    <property type="component" value="Unassembled WGS sequence"/>
</dbReference>
<dbReference type="SUPFAM" id="SSF53474">
    <property type="entry name" value="alpha/beta-Hydrolases"/>
    <property type="match status" value="1"/>
</dbReference>
<name>A0A1G9CEE4_9STAP</name>
<proteinExistence type="predicted"/>
<dbReference type="InterPro" id="IPR050300">
    <property type="entry name" value="GDXG_lipolytic_enzyme"/>
</dbReference>
<dbReference type="InterPro" id="IPR013094">
    <property type="entry name" value="AB_hydrolase_3"/>
</dbReference>
<accession>A0A1G9CEE4</accession>
<dbReference type="InterPro" id="IPR029058">
    <property type="entry name" value="AB_hydrolase_fold"/>
</dbReference>
<evidence type="ECO:0000313" key="6">
    <source>
        <dbReference type="Proteomes" id="UP001519348"/>
    </source>
</evidence>
<gene>
    <name evidence="3" type="ORF">J2Z27_000064</name>
    <name evidence="4" type="ORF">SAMN05216187_10992</name>
</gene>
<reference evidence="4" key="1">
    <citation type="submission" date="2016-10" db="EMBL/GenBank/DDBJ databases">
        <authorList>
            <person name="de Groot N.N."/>
        </authorList>
    </citation>
    <scope>NUCLEOTIDE SEQUENCE [LARGE SCALE GENOMIC DNA]</scope>
    <source>
        <strain evidence="4">CGMCC 1.8911</strain>
    </source>
</reference>
<dbReference type="Pfam" id="PF07859">
    <property type="entry name" value="Abhydrolase_3"/>
    <property type="match status" value="1"/>
</dbReference>
<dbReference type="GO" id="GO:0016787">
    <property type="term" value="F:hydrolase activity"/>
    <property type="evidence" value="ECO:0007669"/>
    <property type="project" value="UniProtKB-KW"/>
</dbReference>
<dbReference type="PANTHER" id="PTHR48081">
    <property type="entry name" value="AB HYDROLASE SUPERFAMILY PROTEIN C4A8.06C"/>
    <property type="match status" value="1"/>
</dbReference>
<dbReference type="STRING" id="586411.SAMN05216187_10992"/>
<dbReference type="EMBL" id="JAGGKN010000001">
    <property type="protein sequence ID" value="MBP1951038.1"/>
    <property type="molecule type" value="Genomic_DNA"/>
</dbReference>
<dbReference type="Proteomes" id="UP001519348">
    <property type="component" value="Unassembled WGS sequence"/>
</dbReference>
<dbReference type="EMBL" id="FNFI01000009">
    <property type="protein sequence ID" value="SDK49824.1"/>
    <property type="molecule type" value="Genomic_DNA"/>
</dbReference>
<evidence type="ECO:0000313" key="3">
    <source>
        <dbReference type="EMBL" id="MBP1951038.1"/>
    </source>
</evidence>
<sequence>MRELLRGTAVFAAVSGVIMYVYRSIFVHHRSVGSELAEDLIRVVNFDKPDINAEILEEKAEENRKEYEIPASIVKSHITSEELFGMKVFNMSPRHEPSKQRVLYLHGGGYIHQPSVFHWRFLSKMVKETGMEFIVPIYQKTPEYSYDTAYESLQSLYKKLIKEDKNLVIMGDSAGGGLTLGLTKWMKENDIEMPKAQIAISPWLDITLSNPEIEDYEEVEPMLKSDNLKIIGKIWSGDAKPDDYKVSPMFGELKDLPKLHLFIGTREIILPDARKYANMLEAAGADFEYYEYDMQNHVFPLYPIKEGIEARRQIVNILLELDQ</sequence>
<dbReference type="Gene3D" id="3.40.50.1820">
    <property type="entry name" value="alpha/beta hydrolase"/>
    <property type="match status" value="1"/>
</dbReference>
<organism evidence="4 5">
    <name type="scientific">Jeotgalicoccus aerolatus</name>
    <dbReference type="NCBI Taxonomy" id="709510"/>
    <lineage>
        <taxon>Bacteria</taxon>
        <taxon>Bacillati</taxon>
        <taxon>Bacillota</taxon>
        <taxon>Bacilli</taxon>
        <taxon>Bacillales</taxon>
        <taxon>Staphylococcaceae</taxon>
        <taxon>Jeotgalicoccus</taxon>
    </lineage>
</organism>
<dbReference type="RefSeq" id="WP_092598802.1">
    <property type="nucleotide sequence ID" value="NZ_BMCN01000001.1"/>
</dbReference>
<dbReference type="PANTHER" id="PTHR48081:SF8">
    <property type="entry name" value="ALPHA_BETA HYDROLASE FOLD-3 DOMAIN-CONTAINING PROTEIN-RELATED"/>
    <property type="match status" value="1"/>
</dbReference>
<reference evidence="5" key="2">
    <citation type="submission" date="2016-10" db="EMBL/GenBank/DDBJ databases">
        <authorList>
            <person name="Varghese N."/>
            <person name="Submissions S."/>
        </authorList>
    </citation>
    <scope>NUCLEOTIDE SEQUENCE [LARGE SCALE GENOMIC DNA]</scope>
    <source>
        <strain evidence="5">CGMCC 1.8911</strain>
    </source>
</reference>
<evidence type="ECO:0000313" key="5">
    <source>
        <dbReference type="Proteomes" id="UP000242700"/>
    </source>
</evidence>
<dbReference type="AlphaFoldDB" id="A0A1G9CEE4"/>
<evidence type="ECO:0000256" key="1">
    <source>
        <dbReference type="ARBA" id="ARBA00022801"/>
    </source>
</evidence>
<keyword evidence="1" id="KW-0378">Hydrolase</keyword>
<evidence type="ECO:0000313" key="4">
    <source>
        <dbReference type="EMBL" id="SDK49824.1"/>
    </source>
</evidence>
<dbReference type="OrthoDB" id="9815425at2"/>